<dbReference type="RefSeq" id="WP_079703539.1">
    <property type="nucleotide sequence ID" value="NZ_FUYR01000003.1"/>
</dbReference>
<proteinExistence type="predicted"/>
<reference evidence="2" key="1">
    <citation type="submission" date="2017-02" db="EMBL/GenBank/DDBJ databases">
        <authorList>
            <person name="Varghese N."/>
            <person name="Submissions S."/>
        </authorList>
    </citation>
    <scope>NUCLEOTIDE SEQUENCE [LARGE SCALE GENOMIC DNA]</scope>
    <source>
        <strain evidence="2">DSM 22385</strain>
    </source>
</reference>
<dbReference type="STRING" id="572036.SAMN05661099_3036"/>
<gene>
    <name evidence="1" type="ORF">SAMN05661099_3036</name>
</gene>
<dbReference type="AlphaFoldDB" id="A0A1T5EIC6"/>
<name>A0A1T5EIC6_9SPHI</name>
<evidence type="ECO:0000313" key="1">
    <source>
        <dbReference type="EMBL" id="SKB83676.1"/>
    </source>
</evidence>
<dbReference type="OrthoDB" id="908824at2"/>
<dbReference type="Proteomes" id="UP000189981">
    <property type="component" value="Unassembled WGS sequence"/>
</dbReference>
<dbReference type="Gene3D" id="2.60.40.1120">
    <property type="entry name" value="Carboxypeptidase-like, regulatory domain"/>
    <property type="match status" value="1"/>
</dbReference>
<keyword evidence="2" id="KW-1185">Reference proteome</keyword>
<evidence type="ECO:0000313" key="2">
    <source>
        <dbReference type="Proteomes" id="UP000189981"/>
    </source>
</evidence>
<sequence length="935" mass="104292">MSERIRPAFRKLTSVLIVLLFFASFNGYAQDSLLVFQPSVSTVNASNEDLIDLTVKIVNKRNVSVSGLVDVNIPSTINLISKNKVAITLSPGDSTFIPVKIFVTKRAASGKDHLVRFLLAEPSNNILATAETKLRVSIKRNVNMFALVSSILLDPASDSIKIPIRITNPGNTPQKVTLINRYPSIFQDDAFHTTMQFVIQPTADTLITFVKPVIKKMLNSEGFDVTFSGLYDNGDIFGMAYVKVQSARNERAFRDESLSDSYNLNSITLSSQSMFSPNQSYLITGRGNLELQKGMLGYNLDLTTWKNSYSPPMARSTYLTYNNDKFGFAAGNINKNLDINLSGRGASFSVTDTASDNAYEVGFIDGNSNLLGNKSNTFFPVGNAGWGTFTHTAKNWELASSAIYEVNPILNTRSAILGNNFTLTKYKGLRAMASLSGGYTTEFENGNKTEPSFAGGLLINGTIKKLVINSQNYYSSGYYPGMRRGALSFNERITWLREGSNIWAGVDYNHYAPKTLSSFQSFLPVFSTTRAELGMSGTIFKKLNVSIAPVYTRETNNSFRFQNLPEEQHSLMAWNVNNSFNYPISSSQYLSINTETGFYSSTFDPSQRFHFRSNLNYRKGMFNLSSTVQMGTFYIGEAANNFLRNVSSPRLINIIPSFQKSFLRNKLRTETGLAFINSSAFGNNFYLTGRAEYDFKPKTAVYSSINHNRYGDYNLSILEMGITQKLSLPKVGAKISDLEVFVFQDANQNNVFDEGDTKAVGHLLYINNVAFITSSNGIVDYKKLPYEAYRISLTNTKGWYAPDQNVKLDEKKERVEIALKRTGTLRGTLSFVFNEFSYEINRNLQGITVVANGENNVKHITKTNAEGQYIFYLPIGQYSISVDSGNLPPEVEVEKTPDTFRLTAESPQTVNVKLLVKARKIQTKKFTSPNVAPRN</sequence>
<dbReference type="EMBL" id="FUYR01000003">
    <property type="protein sequence ID" value="SKB83676.1"/>
    <property type="molecule type" value="Genomic_DNA"/>
</dbReference>
<organism evidence="1 2">
    <name type="scientific">Daejeonella lutea</name>
    <dbReference type="NCBI Taxonomy" id="572036"/>
    <lineage>
        <taxon>Bacteria</taxon>
        <taxon>Pseudomonadati</taxon>
        <taxon>Bacteroidota</taxon>
        <taxon>Sphingobacteriia</taxon>
        <taxon>Sphingobacteriales</taxon>
        <taxon>Sphingobacteriaceae</taxon>
        <taxon>Daejeonella</taxon>
    </lineage>
</organism>
<protein>
    <submittedName>
        <fullName evidence="1">Uncharacterized protein</fullName>
    </submittedName>
</protein>
<accession>A0A1T5EIC6</accession>